<dbReference type="Proteomes" id="UP000198379">
    <property type="component" value="Unassembled WGS sequence"/>
</dbReference>
<evidence type="ECO:0000313" key="1">
    <source>
        <dbReference type="EMBL" id="SNS37732.1"/>
    </source>
</evidence>
<organism evidence="1 2">
    <name type="scientific">Dokdonia pacifica</name>
    <dbReference type="NCBI Taxonomy" id="1627892"/>
    <lineage>
        <taxon>Bacteria</taxon>
        <taxon>Pseudomonadati</taxon>
        <taxon>Bacteroidota</taxon>
        <taxon>Flavobacteriia</taxon>
        <taxon>Flavobacteriales</taxon>
        <taxon>Flavobacteriaceae</taxon>
        <taxon>Dokdonia</taxon>
    </lineage>
</organism>
<evidence type="ECO:0000313" key="2">
    <source>
        <dbReference type="Proteomes" id="UP000198379"/>
    </source>
</evidence>
<reference evidence="1 2" key="1">
    <citation type="submission" date="2017-06" db="EMBL/GenBank/DDBJ databases">
        <authorList>
            <person name="Kim H.J."/>
            <person name="Triplett B.A."/>
        </authorList>
    </citation>
    <scope>NUCLEOTIDE SEQUENCE [LARGE SCALE GENOMIC DNA]</scope>
    <source>
        <strain evidence="1 2">DSM 25597</strain>
    </source>
</reference>
<dbReference type="RefSeq" id="WP_089373979.1">
    <property type="nucleotide sequence ID" value="NZ_BMEP01000004.1"/>
</dbReference>
<accession>A0A239E175</accession>
<sequence length="63" mass="6995">MAKSNIDPKVLEALAEAVRVKGKFTKAEMESKTFKDALAKELKGFGKEFSNELGGWRKAIFGF</sequence>
<proteinExistence type="predicted"/>
<gene>
    <name evidence="1" type="ORF">SAMN06265376_11318</name>
</gene>
<protein>
    <submittedName>
        <fullName evidence="1">Uncharacterized protein</fullName>
    </submittedName>
</protein>
<dbReference type="EMBL" id="FZNY01000013">
    <property type="protein sequence ID" value="SNS37732.1"/>
    <property type="molecule type" value="Genomic_DNA"/>
</dbReference>
<name>A0A239E175_9FLAO</name>
<dbReference type="AlphaFoldDB" id="A0A239E175"/>
<keyword evidence="2" id="KW-1185">Reference proteome</keyword>